<reference evidence="7" key="1">
    <citation type="submission" date="2018-04" db="EMBL/GenBank/DDBJ databases">
        <authorList>
            <person name="Lucker S."/>
            <person name="Sakoula D."/>
        </authorList>
    </citation>
    <scope>NUCLEOTIDE SEQUENCE [LARGE SCALE GENOMIC DNA]</scope>
</reference>
<evidence type="ECO:0000256" key="4">
    <source>
        <dbReference type="RuleBase" id="RU004514"/>
    </source>
</evidence>
<dbReference type="PANTHER" id="PTHR10146:SF14">
    <property type="entry name" value="PYRIDOXAL PHOSPHATE HOMEOSTASIS PROTEIN"/>
    <property type="match status" value="1"/>
</dbReference>
<evidence type="ECO:0000313" key="7">
    <source>
        <dbReference type="Proteomes" id="UP000248168"/>
    </source>
</evidence>
<name>A0A330L9L1_9BACT</name>
<dbReference type="Proteomes" id="UP000248168">
    <property type="component" value="Unassembled WGS sequence"/>
</dbReference>
<dbReference type="Pfam" id="PF01168">
    <property type="entry name" value="Ala_racemase_N"/>
    <property type="match status" value="1"/>
</dbReference>
<dbReference type="AlphaFoldDB" id="A0A330L9L1"/>
<evidence type="ECO:0000313" key="6">
    <source>
        <dbReference type="EMBL" id="SPP63606.1"/>
    </source>
</evidence>
<comment type="similarity">
    <text evidence="2 4">Belongs to the pyridoxal phosphate-binding protein YggS/PROSC family.</text>
</comment>
<dbReference type="OrthoDB" id="9804072at2"/>
<sequence>MESDADDSLARRVHQILDRIRCAAERAGRLPEMVRLVAATKTVPAERIREGLGVGLSLLGENRMQEALSKGALLRDLSPRWHFIGQLQRRKVRDAVGTFELIHSVDSVELAQEINRRAGDAGIQQAVLLEVNIADEASKAGFSTQGLMQALGLLGDLPHLRIHGLMTIPPPTEQPEDARPYFRDLRELGARIAAQRISSVVMQEYSMGMSHDFEVAIEEGATLVRVGTAIFGARHG</sequence>
<evidence type="ECO:0000256" key="2">
    <source>
        <dbReference type="HAMAP-Rule" id="MF_02087"/>
    </source>
</evidence>
<dbReference type="NCBIfam" id="TIGR00044">
    <property type="entry name" value="YggS family pyridoxal phosphate-dependent enzyme"/>
    <property type="match status" value="1"/>
</dbReference>
<dbReference type="PIRSF" id="PIRSF004848">
    <property type="entry name" value="YBL036c_PLPDEIII"/>
    <property type="match status" value="1"/>
</dbReference>
<dbReference type="PANTHER" id="PTHR10146">
    <property type="entry name" value="PROLINE SYNTHETASE CO-TRANSCRIBED BACTERIAL HOMOLOG PROTEIN"/>
    <property type="match status" value="1"/>
</dbReference>
<dbReference type="SUPFAM" id="SSF51419">
    <property type="entry name" value="PLP-binding barrel"/>
    <property type="match status" value="1"/>
</dbReference>
<evidence type="ECO:0000259" key="5">
    <source>
        <dbReference type="Pfam" id="PF01168"/>
    </source>
</evidence>
<dbReference type="InterPro" id="IPR029066">
    <property type="entry name" value="PLP-binding_barrel"/>
</dbReference>
<dbReference type="EMBL" id="OUNR01000001">
    <property type="protein sequence ID" value="SPP63606.1"/>
    <property type="molecule type" value="Genomic_DNA"/>
</dbReference>
<accession>A0A330L9L1</accession>
<gene>
    <name evidence="6" type="ORF">NITLEN_10692</name>
</gene>
<comment type="cofactor">
    <cofactor evidence="3">
        <name>pyridoxal 5'-phosphate</name>
        <dbReference type="ChEBI" id="CHEBI:597326"/>
    </cofactor>
</comment>
<dbReference type="FunCoup" id="A0A330L9L1">
    <property type="interactions" value="472"/>
</dbReference>
<dbReference type="CDD" id="cd00635">
    <property type="entry name" value="PLPDE_III_YBL036c_like"/>
    <property type="match status" value="1"/>
</dbReference>
<dbReference type="InterPro" id="IPR011078">
    <property type="entry name" value="PyrdxlP_homeostasis"/>
</dbReference>
<keyword evidence="7" id="KW-1185">Reference proteome</keyword>
<protein>
    <recommendedName>
        <fullName evidence="2">Pyridoxal phosphate homeostasis protein</fullName>
        <shortName evidence="2">PLP homeostasis protein</shortName>
    </recommendedName>
</protein>
<dbReference type="GO" id="GO:0030170">
    <property type="term" value="F:pyridoxal phosphate binding"/>
    <property type="evidence" value="ECO:0007669"/>
    <property type="project" value="UniProtKB-UniRule"/>
</dbReference>
<feature type="modified residue" description="N6-(pyridoxal phosphate)lysine" evidence="2 3">
    <location>
        <position position="41"/>
    </location>
</feature>
<evidence type="ECO:0000256" key="1">
    <source>
        <dbReference type="ARBA" id="ARBA00022898"/>
    </source>
</evidence>
<feature type="domain" description="Alanine racemase N-terminal" evidence="5">
    <location>
        <begin position="19"/>
        <end position="234"/>
    </location>
</feature>
<dbReference type="FunFam" id="3.20.20.10:FF:000018">
    <property type="entry name" value="Pyridoxal phosphate homeostasis protein"/>
    <property type="match status" value="1"/>
</dbReference>
<keyword evidence="1 2" id="KW-0663">Pyridoxal phosphate</keyword>
<dbReference type="RefSeq" id="WP_121988113.1">
    <property type="nucleotide sequence ID" value="NZ_OUNR01000001.1"/>
</dbReference>
<comment type="function">
    <text evidence="2">Pyridoxal 5'-phosphate (PLP)-binding protein, which is involved in PLP homeostasis.</text>
</comment>
<dbReference type="Gene3D" id="3.20.20.10">
    <property type="entry name" value="Alanine racemase"/>
    <property type="match status" value="1"/>
</dbReference>
<dbReference type="InParanoid" id="A0A330L9L1"/>
<evidence type="ECO:0000256" key="3">
    <source>
        <dbReference type="PIRSR" id="PIRSR004848-1"/>
    </source>
</evidence>
<dbReference type="HAMAP" id="MF_02087">
    <property type="entry name" value="PLP_homeostasis"/>
    <property type="match status" value="1"/>
</dbReference>
<proteinExistence type="inferred from homology"/>
<organism evidence="6 7">
    <name type="scientific">Nitrospira lenta</name>
    <dbReference type="NCBI Taxonomy" id="1436998"/>
    <lineage>
        <taxon>Bacteria</taxon>
        <taxon>Pseudomonadati</taxon>
        <taxon>Nitrospirota</taxon>
        <taxon>Nitrospiria</taxon>
        <taxon>Nitrospirales</taxon>
        <taxon>Nitrospiraceae</taxon>
        <taxon>Nitrospira</taxon>
    </lineage>
</organism>
<dbReference type="InterPro" id="IPR001608">
    <property type="entry name" value="Ala_racemase_N"/>
</dbReference>